<evidence type="ECO:0000313" key="9">
    <source>
        <dbReference type="EMBL" id="PIT95245.1"/>
    </source>
</evidence>
<dbReference type="Pfam" id="PF00512">
    <property type="entry name" value="HisKA"/>
    <property type="match status" value="1"/>
</dbReference>
<evidence type="ECO:0000256" key="2">
    <source>
        <dbReference type="ARBA" id="ARBA00012438"/>
    </source>
</evidence>
<keyword evidence="5" id="KW-0418">Kinase</keyword>
<dbReference type="SMART" id="SM00091">
    <property type="entry name" value="PAS"/>
    <property type="match status" value="1"/>
</dbReference>
<protein>
    <recommendedName>
        <fullName evidence="2">histidine kinase</fullName>
        <ecNumber evidence="2">2.7.13.3</ecNumber>
    </recommendedName>
</protein>
<dbReference type="GO" id="GO:0009927">
    <property type="term" value="F:histidine phosphotransfer kinase activity"/>
    <property type="evidence" value="ECO:0007669"/>
    <property type="project" value="TreeGrafter"/>
</dbReference>
<dbReference type="EMBL" id="PFAQ01000011">
    <property type="protein sequence ID" value="PIT95245.1"/>
    <property type="molecule type" value="Genomic_DNA"/>
</dbReference>
<dbReference type="CDD" id="cd00130">
    <property type="entry name" value="PAS"/>
    <property type="match status" value="1"/>
</dbReference>
<dbReference type="SMART" id="SM00388">
    <property type="entry name" value="HisKA"/>
    <property type="match status" value="1"/>
</dbReference>
<comment type="catalytic activity">
    <reaction evidence="1">
        <text>ATP + protein L-histidine = ADP + protein N-phospho-L-histidine.</text>
        <dbReference type="EC" id="2.7.13.3"/>
    </reaction>
</comment>
<proteinExistence type="predicted"/>
<evidence type="ECO:0000259" key="8">
    <source>
        <dbReference type="PROSITE" id="PS50113"/>
    </source>
</evidence>
<dbReference type="InterPro" id="IPR036890">
    <property type="entry name" value="HATPase_C_sf"/>
</dbReference>
<dbReference type="InterPro" id="IPR003661">
    <property type="entry name" value="HisK_dim/P_dom"/>
</dbReference>
<name>A0A2M6WR25_9BACT</name>
<dbReference type="CDD" id="cd00075">
    <property type="entry name" value="HATPase"/>
    <property type="match status" value="1"/>
</dbReference>
<feature type="domain" description="PAS" evidence="7">
    <location>
        <begin position="51"/>
        <end position="97"/>
    </location>
</feature>
<dbReference type="CDD" id="cd00082">
    <property type="entry name" value="HisKA"/>
    <property type="match status" value="1"/>
</dbReference>
<dbReference type="AlphaFoldDB" id="A0A2M6WR25"/>
<evidence type="ECO:0000256" key="4">
    <source>
        <dbReference type="ARBA" id="ARBA00022679"/>
    </source>
</evidence>
<dbReference type="FunFam" id="3.30.565.10:FF:000006">
    <property type="entry name" value="Sensor histidine kinase WalK"/>
    <property type="match status" value="1"/>
</dbReference>
<organism evidence="9 10">
    <name type="scientific">Candidatus Falkowbacteria bacterium CG10_big_fil_rev_8_21_14_0_10_39_9</name>
    <dbReference type="NCBI Taxonomy" id="1974566"/>
    <lineage>
        <taxon>Bacteria</taxon>
        <taxon>Candidatus Falkowiibacteriota</taxon>
    </lineage>
</organism>
<dbReference type="Pfam" id="PF13426">
    <property type="entry name" value="PAS_9"/>
    <property type="match status" value="1"/>
</dbReference>
<evidence type="ECO:0000313" key="10">
    <source>
        <dbReference type="Proteomes" id="UP000228900"/>
    </source>
</evidence>
<dbReference type="EC" id="2.7.13.3" evidence="2"/>
<dbReference type="InterPro" id="IPR005467">
    <property type="entry name" value="His_kinase_dom"/>
</dbReference>
<dbReference type="InterPro" id="IPR004358">
    <property type="entry name" value="Sig_transdc_His_kin-like_C"/>
</dbReference>
<dbReference type="PANTHER" id="PTHR43047:SF72">
    <property type="entry name" value="OSMOSENSING HISTIDINE PROTEIN KINASE SLN1"/>
    <property type="match status" value="1"/>
</dbReference>
<dbReference type="Gene3D" id="3.30.450.20">
    <property type="entry name" value="PAS domain"/>
    <property type="match status" value="1"/>
</dbReference>
<keyword evidence="4" id="KW-0808">Transferase</keyword>
<dbReference type="InterPro" id="IPR000014">
    <property type="entry name" value="PAS"/>
</dbReference>
<dbReference type="GO" id="GO:0000155">
    <property type="term" value="F:phosphorelay sensor kinase activity"/>
    <property type="evidence" value="ECO:0007669"/>
    <property type="project" value="InterPro"/>
</dbReference>
<dbReference type="Gene3D" id="1.10.287.130">
    <property type="match status" value="1"/>
</dbReference>
<evidence type="ECO:0000259" key="6">
    <source>
        <dbReference type="PROSITE" id="PS50109"/>
    </source>
</evidence>
<reference evidence="10" key="1">
    <citation type="submission" date="2017-09" db="EMBL/GenBank/DDBJ databases">
        <title>Depth-based differentiation of microbial function through sediment-hosted aquifers and enrichment of novel symbionts in the deep terrestrial subsurface.</title>
        <authorList>
            <person name="Probst A.J."/>
            <person name="Ladd B."/>
            <person name="Jarett J.K."/>
            <person name="Geller-Mcgrath D.E."/>
            <person name="Sieber C.M.K."/>
            <person name="Emerson J.B."/>
            <person name="Anantharaman K."/>
            <person name="Thomas B.C."/>
            <person name="Malmstrom R."/>
            <person name="Stieglmeier M."/>
            <person name="Klingl A."/>
            <person name="Woyke T."/>
            <person name="Ryan C.M."/>
            <person name="Banfield J.F."/>
        </authorList>
    </citation>
    <scope>NUCLEOTIDE SEQUENCE [LARGE SCALE GENOMIC DNA]</scope>
</reference>
<evidence type="ECO:0000256" key="1">
    <source>
        <dbReference type="ARBA" id="ARBA00000085"/>
    </source>
</evidence>
<accession>A0A2M6WR25</accession>
<dbReference type="SMART" id="SM00086">
    <property type="entry name" value="PAC"/>
    <property type="match status" value="1"/>
</dbReference>
<dbReference type="NCBIfam" id="TIGR00229">
    <property type="entry name" value="sensory_box"/>
    <property type="match status" value="1"/>
</dbReference>
<sequence length="403" mass="45844">MPSKSDVTMPGISADELDKTKDVYRSLQEKLEYLFDSLAREKINLELQMIEAKKFKLAVDSASDNIVITDSMGTIFYINKATENNTGYAFNEVVGKNPGELWGGKMKPEYYAEMWHKIKVKKEVFVGQFENVRKNGEKYIAAVDISSVLDEYGEILFFVSIERDITREIMIERMKDEFVGLASHQLRTPLTGIKWFSELLIRNKYNNLNAEQLDFLEQIKISNQRMVKLVNELLDISHIETGQKFEIKKADFKVNDVLNEVLTENISLIKTKTLNIINKIPDNLLIFADYVKIRQVLSNLVSNATKYSPANKDINISVVPDDGKGFAVISVADQGMGIPAAQKSRLFEKFFRADNARIQEPNGTGLGLYIARELIRAHGGELWFESDENKGTTFIFSIPLKIN</sequence>
<evidence type="ECO:0000256" key="5">
    <source>
        <dbReference type="ARBA" id="ARBA00022777"/>
    </source>
</evidence>
<dbReference type="SUPFAM" id="SSF55874">
    <property type="entry name" value="ATPase domain of HSP90 chaperone/DNA topoisomerase II/histidine kinase"/>
    <property type="match status" value="1"/>
</dbReference>
<gene>
    <name evidence="9" type="ORF">COT98_00595</name>
</gene>
<comment type="caution">
    <text evidence="9">The sequence shown here is derived from an EMBL/GenBank/DDBJ whole genome shotgun (WGS) entry which is preliminary data.</text>
</comment>
<dbReference type="Proteomes" id="UP000228900">
    <property type="component" value="Unassembled WGS sequence"/>
</dbReference>
<dbReference type="PRINTS" id="PR00344">
    <property type="entry name" value="BCTRLSENSOR"/>
</dbReference>
<keyword evidence="3" id="KW-0597">Phosphoprotein</keyword>
<dbReference type="InterPro" id="IPR036097">
    <property type="entry name" value="HisK_dim/P_sf"/>
</dbReference>
<dbReference type="SUPFAM" id="SSF55785">
    <property type="entry name" value="PYP-like sensor domain (PAS domain)"/>
    <property type="match status" value="1"/>
</dbReference>
<dbReference type="PROSITE" id="PS50113">
    <property type="entry name" value="PAC"/>
    <property type="match status" value="1"/>
</dbReference>
<evidence type="ECO:0000259" key="7">
    <source>
        <dbReference type="PROSITE" id="PS50112"/>
    </source>
</evidence>
<dbReference type="PANTHER" id="PTHR43047">
    <property type="entry name" value="TWO-COMPONENT HISTIDINE PROTEIN KINASE"/>
    <property type="match status" value="1"/>
</dbReference>
<feature type="domain" description="Histidine kinase" evidence="6">
    <location>
        <begin position="181"/>
        <end position="402"/>
    </location>
</feature>
<dbReference type="InterPro" id="IPR000700">
    <property type="entry name" value="PAS-assoc_C"/>
</dbReference>
<dbReference type="Pfam" id="PF02518">
    <property type="entry name" value="HATPase_c"/>
    <property type="match status" value="1"/>
</dbReference>
<dbReference type="InterPro" id="IPR035965">
    <property type="entry name" value="PAS-like_dom_sf"/>
</dbReference>
<dbReference type="PROSITE" id="PS50112">
    <property type="entry name" value="PAS"/>
    <property type="match status" value="1"/>
</dbReference>
<dbReference type="InterPro" id="IPR001610">
    <property type="entry name" value="PAC"/>
</dbReference>
<evidence type="ECO:0000256" key="3">
    <source>
        <dbReference type="ARBA" id="ARBA00022553"/>
    </source>
</evidence>
<dbReference type="PROSITE" id="PS50109">
    <property type="entry name" value="HIS_KIN"/>
    <property type="match status" value="1"/>
</dbReference>
<dbReference type="Gene3D" id="3.30.565.10">
    <property type="entry name" value="Histidine kinase-like ATPase, C-terminal domain"/>
    <property type="match status" value="1"/>
</dbReference>
<dbReference type="InterPro" id="IPR003594">
    <property type="entry name" value="HATPase_dom"/>
</dbReference>
<dbReference type="SMART" id="SM00387">
    <property type="entry name" value="HATPase_c"/>
    <property type="match status" value="1"/>
</dbReference>
<dbReference type="GO" id="GO:0005886">
    <property type="term" value="C:plasma membrane"/>
    <property type="evidence" value="ECO:0007669"/>
    <property type="project" value="TreeGrafter"/>
</dbReference>
<feature type="domain" description="PAC" evidence="8">
    <location>
        <begin position="125"/>
        <end position="177"/>
    </location>
</feature>
<dbReference type="SUPFAM" id="SSF47384">
    <property type="entry name" value="Homodimeric domain of signal transducing histidine kinase"/>
    <property type="match status" value="1"/>
</dbReference>